<comment type="caution">
    <text evidence="6">The sequence shown here is derived from an EMBL/GenBank/DDBJ whole genome shotgun (WGS) entry which is preliminary data.</text>
</comment>
<sequence length="289" mass="31649">MREWCEQAAGWVDLDARELLAMESRRGDPLYFALLRNMVVSLGVMDILAEAGVQPKAMAGHCAGVMPAAAAAGGVDRKDLITLIGRIAEAPGTDDSGRTEGLAQLAFAEGTSPAEIEWFYGDEWPDVYLAADSGLIADGSYRIITVSGYMDDLEKLAARMPRKEQVRLYDTYGAVHSPRYKPIRDHLEPFVRATAFHDPVVPIYCGLQREPITKGEQLAGIFIRCLTEPVWVDNVRLGLKTEGVRLAIAPGPGSPAQMEFLQWPFDVLEVRTPDDVVKAIATLDEYAVG</sequence>
<dbReference type="InterPro" id="IPR016035">
    <property type="entry name" value="Acyl_Trfase/lysoPLipase"/>
</dbReference>
<dbReference type="GO" id="GO:0006633">
    <property type="term" value="P:fatty acid biosynthetic process"/>
    <property type="evidence" value="ECO:0007669"/>
    <property type="project" value="TreeGrafter"/>
</dbReference>
<dbReference type="Proteomes" id="UP000578449">
    <property type="component" value="Unassembled WGS sequence"/>
</dbReference>
<dbReference type="InterPro" id="IPR014043">
    <property type="entry name" value="Acyl_transferase_dom"/>
</dbReference>
<gene>
    <name evidence="6" type="ORF">HNP84_005766</name>
</gene>
<dbReference type="RefSeq" id="WP_185052951.1">
    <property type="nucleotide sequence ID" value="NZ_BAABIX010000017.1"/>
</dbReference>
<protein>
    <recommendedName>
        <fullName evidence="1">[acyl-carrier-protein] S-malonyltransferase</fullName>
        <ecNumber evidence="1">2.3.1.39</ecNumber>
    </recommendedName>
</protein>
<dbReference type="AlphaFoldDB" id="A0A840P9R4"/>
<keyword evidence="3 6" id="KW-0012">Acyltransferase</keyword>
<comment type="catalytic activity">
    <reaction evidence="4">
        <text>holo-[ACP] + malonyl-CoA = malonyl-[ACP] + CoA</text>
        <dbReference type="Rhea" id="RHEA:41792"/>
        <dbReference type="Rhea" id="RHEA-COMP:9623"/>
        <dbReference type="Rhea" id="RHEA-COMP:9685"/>
        <dbReference type="ChEBI" id="CHEBI:57287"/>
        <dbReference type="ChEBI" id="CHEBI:57384"/>
        <dbReference type="ChEBI" id="CHEBI:64479"/>
        <dbReference type="ChEBI" id="CHEBI:78449"/>
        <dbReference type="EC" id="2.3.1.39"/>
    </reaction>
</comment>
<keyword evidence="2 6" id="KW-0808">Transferase</keyword>
<organism evidence="6 7">
    <name type="scientific">Thermocatellispora tengchongensis</name>
    <dbReference type="NCBI Taxonomy" id="1073253"/>
    <lineage>
        <taxon>Bacteria</taxon>
        <taxon>Bacillati</taxon>
        <taxon>Actinomycetota</taxon>
        <taxon>Actinomycetes</taxon>
        <taxon>Streptosporangiales</taxon>
        <taxon>Streptosporangiaceae</taxon>
        <taxon>Thermocatellispora</taxon>
    </lineage>
</organism>
<dbReference type="EMBL" id="JACHGN010000013">
    <property type="protein sequence ID" value="MBB5136022.1"/>
    <property type="molecule type" value="Genomic_DNA"/>
</dbReference>
<reference evidence="6 7" key="1">
    <citation type="submission" date="2020-08" db="EMBL/GenBank/DDBJ databases">
        <title>Genomic Encyclopedia of Type Strains, Phase IV (KMG-IV): sequencing the most valuable type-strain genomes for metagenomic binning, comparative biology and taxonomic classification.</title>
        <authorList>
            <person name="Goeker M."/>
        </authorList>
    </citation>
    <scope>NUCLEOTIDE SEQUENCE [LARGE SCALE GENOMIC DNA]</scope>
    <source>
        <strain evidence="6 7">DSM 45615</strain>
    </source>
</reference>
<evidence type="ECO:0000256" key="3">
    <source>
        <dbReference type="ARBA" id="ARBA00023315"/>
    </source>
</evidence>
<dbReference type="InterPro" id="IPR050858">
    <property type="entry name" value="Mal-CoA-ACP_Trans/PKS_FabD"/>
</dbReference>
<evidence type="ECO:0000256" key="2">
    <source>
        <dbReference type="ARBA" id="ARBA00022679"/>
    </source>
</evidence>
<accession>A0A840P9R4</accession>
<dbReference type="SMART" id="SM00827">
    <property type="entry name" value="PKS_AT"/>
    <property type="match status" value="1"/>
</dbReference>
<name>A0A840P9R4_9ACTN</name>
<feature type="domain" description="Malonyl-CoA:ACP transacylase (MAT)" evidence="5">
    <location>
        <begin position="16"/>
        <end position="285"/>
    </location>
</feature>
<evidence type="ECO:0000313" key="7">
    <source>
        <dbReference type="Proteomes" id="UP000578449"/>
    </source>
</evidence>
<proteinExistence type="predicted"/>
<dbReference type="PANTHER" id="PTHR42681:SF1">
    <property type="entry name" value="MALONYL-COA-ACYL CARRIER PROTEIN TRANSACYLASE, MITOCHONDRIAL"/>
    <property type="match status" value="1"/>
</dbReference>
<dbReference type="PANTHER" id="PTHR42681">
    <property type="entry name" value="MALONYL-COA-ACYL CARRIER PROTEIN TRANSACYLASE, MITOCHONDRIAL"/>
    <property type="match status" value="1"/>
</dbReference>
<dbReference type="EC" id="2.3.1.39" evidence="1"/>
<evidence type="ECO:0000313" key="6">
    <source>
        <dbReference type="EMBL" id="MBB5136022.1"/>
    </source>
</evidence>
<dbReference type="GO" id="GO:0004314">
    <property type="term" value="F:[acyl-carrier-protein] S-malonyltransferase activity"/>
    <property type="evidence" value="ECO:0007669"/>
    <property type="project" value="UniProtKB-EC"/>
</dbReference>
<keyword evidence="7" id="KW-1185">Reference proteome</keyword>
<evidence type="ECO:0000256" key="1">
    <source>
        <dbReference type="ARBA" id="ARBA00013258"/>
    </source>
</evidence>
<dbReference type="SUPFAM" id="SSF52151">
    <property type="entry name" value="FabD/lysophospholipase-like"/>
    <property type="match status" value="1"/>
</dbReference>
<dbReference type="GO" id="GO:0005829">
    <property type="term" value="C:cytosol"/>
    <property type="evidence" value="ECO:0007669"/>
    <property type="project" value="TreeGrafter"/>
</dbReference>
<dbReference type="Gene3D" id="3.30.70.250">
    <property type="entry name" value="Malonyl-CoA ACP transacylase, ACP-binding"/>
    <property type="match status" value="1"/>
</dbReference>
<dbReference type="InterPro" id="IPR001227">
    <property type="entry name" value="Ac_transferase_dom_sf"/>
</dbReference>
<dbReference type="Gene3D" id="3.40.366.10">
    <property type="entry name" value="Malonyl-Coenzyme A Acyl Carrier Protein, domain 2"/>
    <property type="match status" value="1"/>
</dbReference>
<evidence type="ECO:0000259" key="5">
    <source>
        <dbReference type="SMART" id="SM00827"/>
    </source>
</evidence>
<evidence type="ECO:0000256" key="4">
    <source>
        <dbReference type="ARBA" id="ARBA00048462"/>
    </source>
</evidence>